<dbReference type="Gene3D" id="2.30.270.10">
    <property type="entry name" value="duf1285 protein"/>
    <property type="match status" value="1"/>
</dbReference>
<evidence type="ECO:0000313" key="3">
    <source>
        <dbReference type="EMBL" id="MBS3650862.1"/>
    </source>
</evidence>
<sequence>MEGITNPARTLDFKHSELKSAHPADKRKNSDYFVTMQSTGDQTTQELSQAGDAAGLSALISRAARSGKGLPPVEKWNPPFCGDLDMEIRADGTWFYLGTPIGRMPLVQLFSTVLRKDEDGKTYLVTPVEKVGIRVQDAPFVAVEMHISGGGEAKVITFRTNVGDVVEVGPDRPLRFVDEPETGGLKPYVLVRGRLEALVARAVMYELVEHGEEIEVDGTPMFAVRSHGQIYPIMAAERLASLSG</sequence>
<dbReference type="InterPro" id="IPR010707">
    <property type="entry name" value="DUF1285"/>
</dbReference>
<gene>
    <name evidence="3" type="ORF">KEU06_19815</name>
</gene>
<dbReference type="InterPro" id="IPR048342">
    <property type="entry name" value="DUF1285_C"/>
</dbReference>
<evidence type="ECO:0000259" key="1">
    <source>
        <dbReference type="Pfam" id="PF06938"/>
    </source>
</evidence>
<evidence type="ECO:0000313" key="4">
    <source>
        <dbReference type="Proteomes" id="UP000680348"/>
    </source>
</evidence>
<organism evidence="3 4">
    <name type="scientific">Pseudaminobacter soli</name>
    <name type="common">ex Zhang et al. 2022</name>
    <dbReference type="NCBI Taxonomy" id="2831468"/>
    <lineage>
        <taxon>Bacteria</taxon>
        <taxon>Pseudomonadati</taxon>
        <taxon>Pseudomonadota</taxon>
        <taxon>Alphaproteobacteria</taxon>
        <taxon>Hyphomicrobiales</taxon>
        <taxon>Phyllobacteriaceae</taxon>
        <taxon>Pseudaminobacter</taxon>
    </lineage>
</organism>
<evidence type="ECO:0000259" key="2">
    <source>
        <dbReference type="Pfam" id="PF21028"/>
    </source>
</evidence>
<dbReference type="AlphaFoldDB" id="A0A942E9E0"/>
<dbReference type="Pfam" id="PF06938">
    <property type="entry name" value="DUF1285_N"/>
    <property type="match status" value="1"/>
</dbReference>
<feature type="domain" description="DUF1285" evidence="1">
    <location>
        <begin position="71"/>
        <end position="138"/>
    </location>
</feature>
<keyword evidence="4" id="KW-1185">Reference proteome</keyword>
<protein>
    <submittedName>
        <fullName evidence="3">DUF1285 domain-containing protein</fullName>
    </submittedName>
</protein>
<dbReference type="Proteomes" id="UP000680348">
    <property type="component" value="Unassembled WGS sequence"/>
</dbReference>
<dbReference type="Pfam" id="PF21028">
    <property type="entry name" value="DUF1285_C"/>
    <property type="match status" value="1"/>
</dbReference>
<feature type="domain" description="DUF1285" evidence="2">
    <location>
        <begin position="139"/>
        <end position="233"/>
    </location>
</feature>
<name>A0A942E9E0_9HYPH</name>
<comment type="caution">
    <text evidence="3">The sequence shown here is derived from an EMBL/GenBank/DDBJ whole genome shotgun (WGS) entry which is preliminary data.</text>
</comment>
<reference evidence="3" key="1">
    <citation type="submission" date="2021-04" db="EMBL/GenBank/DDBJ databases">
        <title>Pseudaminobacter soli sp. nov., isolated from paddy soil contaminated by heavy metals.</title>
        <authorList>
            <person name="Zhang K."/>
        </authorList>
    </citation>
    <scope>NUCLEOTIDE SEQUENCE</scope>
    <source>
        <strain evidence="3">19-2017</strain>
    </source>
</reference>
<accession>A0A942E9E0</accession>
<dbReference type="Gene3D" id="3.10.540.10">
    <property type="entry name" value="duf1285 like domain"/>
    <property type="match status" value="1"/>
</dbReference>
<dbReference type="PIRSF" id="PIRSF029557">
    <property type="entry name" value="UCP029557"/>
    <property type="match status" value="1"/>
</dbReference>
<dbReference type="EMBL" id="JAGWCR010000011">
    <property type="protein sequence ID" value="MBS3650862.1"/>
    <property type="molecule type" value="Genomic_DNA"/>
</dbReference>
<dbReference type="InterPro" id="IPR023361">
    <property type="entry name" value="DUF1285_beta_roll_sf"/>
</dbReference>
<dbReference type="InterPro" id="IPR048341">
    <property type="entry name" value="DUF1285_N"/>
</dbReference>
<proteinExistence type="predicted"/>